<proteinExistence type="predicted"/>
<name>A0A011QKE4_9PROT</name>
<sequence>MEIASASLQLQSTSVSLQRHELRESMIISPGSGRSLVGGGAGLLAAASDVQLSDSGRAALSNEATAIEESLESVERDPMLRLIRAMVAMLTGREVRVLDARELTSPAAAGPVEAERSRPADSARGAPARAGFVAEYIRHEAYSEIEQTSVQASGVVRTAAGEEIQFSISLEMSRSYHRESDLSIQFGDARARKDPLVLNFAGTAAQLSSQRFSFDLDADGRTEEINFVRRGSGFLALDRNGDGKINNGLELFGARSGDGFAELAVLDGDGNGWIDSGDEVFEKLRIWSKDAGGTDRLLGLAQAGIGALSVASVDSPFALKNSANELQAQIRASGLYLRDDGGVGTVQQVDLTV</sequence>
<evidence type="ECO:0008006" key="3">
    <source>
        <dbReference type="Google" id="ProtNLM"/>
    </source>
</evidence>
<dbReference type="STRING" id="1454003.AW10_02447"/>
<organism evidence="1 2">
    <name type="scientific">Candidatus Accumulibacter appositus</name>
    <dbReference type="NCBI Taxonomy" id="1454003"/>
    <lineage>
        <taxon>Bacteria</taxon>
        <taxon>Pseudomonadati</taxon>
        <taxon>Pseudomonadota</taxon>
        <taxon>Betaproteobacteria</taxon>
        <taxon>Candidatus Accumulibacter</taxon>
    </lineage>
</organism>
<dbReference type="PANTHER" id="PTHR39431:SF1">
    <property type="entry name" value="FRPA_C-RELATED PROTEIN"/>
    <property type="match status" value="1"/>
</dbReference>
<reference evidence="1 2" key="1">
    <citation type="submission" date="2014-02" db="EMBL/GenBank/DDBJ databases">
        <title>Expanding our view of genomic diversity in Candidatus Accumulibacter clades.</title>
        <authorList>
            <person name="Skennerton C.T."/>
            <person name="Barr J.J."/>
            <person name="Slater F.R."/>
            <person name="Bond P.L."/>
            <person name="Tyson G.W."/>
        </authorList>
    </citation>
    <scope>NUCLEOTIDE SEQUENCE [LARGE SCALE GENOMIC DNA]</scope>
    <source>
        <strain evidence="2">BA-92</strain>
    </source>
</reference>
<comment type="caution">
    <text evidence="1">The sequence shown here is derived from an EMBL/GenBank/DDBJ whole genome shotgun (WGS) entry which is preliminary data.</text>
</comment>
<dbReference type="EMBL" id="JEMX01000057">
    <property type="protein sequence ID" value="EXI79349.1"/>
    <property type="molecule type" value="Genomic_DNA"/>
</dbReference>
<evidence type="ECO:0000313" key="1">
    <source>
        <dbReference type="EMBL" id="EXI79349.1"/>
    </source>
</evidence>
<evidence type="ECO:0000313" key="2">
    <source>
        <dbReference type="Proteomes" id="UP000021816"/>
    </source>
</evidence>
<gene>
    <name evidence="1" type="ORF">AW10_02447</name>
</gene>
<dbReference type="AlphaFoldDB" id="A0A011QKE4"/>
<protein>
    <recommendedName>
        <fullName evidence="3">VCBS repeat-containing protein</fullName>
    </recommendedName>
</protein>
<dbReference type="PATRIC" id="fig|1454003.3.peg.2496"/>
<dbReference type="Proteomes" id="UP000021816">
    <property type="component" value="Unassembled WGS sequence"/>
</dbReference>
<accession>A0A011QKE4</accession>
<dbReference type="PANTHER" id="PTHR39431">
    <property type="entry name" value="FRPA/C-RELATED PROTEIN"/>
    <property type="match status" value="1"/>
</dbReference>